<reference evidence="1" key="1">
    <citation type="submission" date="2016-02" db="EMBL/GenBank/DDBJ databases">
        <title>Draft Genome Sequence of Sporotomaculum syntrophicum Strain FB, a Syntrophic Benzoate Degrader.</title>
        <authorList>
            <person name="Nobu M.K."/>
            <person name="Narihiro T."/>
            <person name="Qiu Y.-L."/>
            <person name="Ohashi A."/>
            <person name="Liu W.-T."/>
            <person name="Yuji S."/>
        </authorList>
    </citation>
    <scope>NUCLEOTIDE SEQUENCE</scope>
    <source>
        <strain evidence="1">FB</strain>
    </source>
</reference>
<accession>A0A9D3AWT9</accession>
<sequence>MRGYAEEVAGELGQELKKRLSVAGVRVMEARLTHLAYATEITSAMFQRQQNTAIVAARQKIVEGAVGMAQMAIAQL</sequence>
<dbReference type="PANTHER" id="PTHR43446">
    <property type="entry name" value="MEMBRANE PROTEIN-RELATED"/>
    <property type="match status" value="1"/>
</dbReference>
<proteinExistence type="predicted"/>
<comment type="caution">
    <text evidence="1">The sequence shown here is derived from an EMBL/GenBank/DDBJ whole genome shotgun (WGS) entry which is preliminary data.</text>
</comment>
<evidence type="ECO:0000313" key="1">
    <source>
        <dbReference type="EMBL" id="KAF1084237.1"/>
    </source>
</evidence>
<organism evidence="1 2">
    <name type="scientific">Sporotomaculum syntrophicum</name>
    <dbReference type="NCBI Taxonomy" id="182264"/>
    <lineage>
        <taxon>Bacteria</taxon>
        <taxon>Bacillati</taxon>
        <taxon>Bacillota</taxon>
        <taxon>Clostridia</taxon>
        <taxon>Eubacteriales</taxon>
        <taxon>Desulfallaceae</taxon>
        <taxon>Sporotomaculum</taxon>
    </lineage>
</organism>
<dbReference type="PANTHER" id="PTHR43446:SF1">
    <property type="entry name" value="BAND 7 DOMAIN-CONTAINING PROTEIN"/>
    <property type="match status" value="1"/>
</dbReference>
<dbReference type="AlphaFoldDB" id="A0A9D3AWT9"/>
<gene>
    <name evidence="1" type="ORF">SPSYN_02641</name>
</gene>
<protein>
    <submittedName>
        <fullName evidence="1">Uncharacterized protein</fullName>
    </submittedName>
</protein>
<evidence type="ECO:0000313" key="2">
    <source>
        <dbReference type="Proteomes" id="UP000798488"/>
    </source>
</evidence>
<name>A0A9D3AWT9_9FIRM</name>
<dbReference type="Proteomes" id="UP000798488">
    <property type="component" value="Unassembled WGS sequence"/>
</dbReference>
<dbReference type="EMBL" id="LSRS01000006">
    <property type="protein sequence ID" value="KAF1084237.1"/>
    <property type="molecule type" value="Genomic_DNA"/>
</dbReference>
<keyword evidence="2" id="KW-1185">Reference proteome</keyword>